<organism evidence="2 3">
    <name type="scientific">Prevotella histicola F0411</name>
    <dbReference type="NCBI Taxonomy" id="857291"/>
    <lineage>
        <taxon>Bacteria</taxon>
        <taxon>Pseudomonadati</taxon>
        <taxon>Bacteroidota</taxon>
        <taxon>Bacteroidia</taxon>
        <taxon>Bacteroidales</taxon>
        <taxon>Prevotellaceae</taxon>
        <taxon>Prevotella</taxon>
    </lineage>
</organism>
<dbReference type="HOGENOM" id="CLU_1757165_0_0_10"/>
<sequence length="148" mass="17228">MIDLSFFMKTLLILEKNVNFVNVIPVINEYKQRMKNYFSLLFLVAMLLGTSSFTYETAATNSTEYVSIKKHKKHKSRRTRQRAKTHKLENRRRGYTRSTNVGQTVYITPTGSCYHSRTSCPALWRGNYSRISLSSAQNEGYRACSRCY</sequence>
<dbReference type="EMBL" id="AFXP01000024">
    <property type="protein sequence ID" value="EHG15264.1"/>
    <property type="molecule type" value="Genomic_DNA"/>
</dbReference>
<proteinExistence type="predicted"/>
<accession>G6AJ60</accession>
<evidence type="ECO:0008006" key="4">
    <source>
        <dbReference type="Google" id="ProtNLM"/>
    </source>
</evidence>
<reference evidence="2 3" key="1">
    <citation type="submission" date="2011-10" db="EMBL/GenBank/DDBJ databases">
        <title>The Genome Sequence of Prevotella histicola F0411.</title>
        <authorList>
            <consortium name="The Broad Institute Genome Sequencing Platform"/>
            <person name="Earl A."/>
            <person name="Ward D."/>
            <person name="Feldgarden M."/>
            <person name="Gevers D."/>
            <person name="Izard J."/>
            <person name="Ganesan A."/>
            <person name="Blanton J.M."/>
            <person name="Baranova O.V."/>
            <person name="Tanner A.C."/>
            <person name="Mathney J.M.J."/>
            <person name="Dewhirst F.E."/>
            <person name="Young S.K."/>
            <person name="Zeng Q."/>
            <person name="Gargeya S."/>
            <person name="Fitzgerald M."/>
            <person name="Haas B."/>
            <person name="Abouelleil A."/>
            <person name="Alvarado L."/>
            <person name="Arachchi H.M."/>
            <person name="Berlin A."/>
            <person name="Brown A."/>
            <person name="Chapman S.B."/>
            <person name="Chen Z."/>
            <person name="Dunbar C."/>
            <person name="Freedman E."/>
            <person name="Gearin G."/>
            <person name="Gellesch M."/>
            <person name="Goldberg J."/>
            <person name="Griggs A."/>
            <person name="Gujja S."/>
            <person name="Heiman D."/>
            <person name="Howarth C."/>
            <person name="Larson L."/>
            <person name="Lui A."/>
            <person name="MacDonald P.J.P."/>
            <person name="Montmayeur A."/>
            <person name="Murphy C."/>
            <person name="Neiman D."/>
            <person name="Pearson M."/>
            <person name="Priest M."/>
            <person name="Roberts A."/>
            <person name="Saif S."/>
            <person name="Shea T."/>
            <person name="Shenoy N."/>
            <person name="Sisk P."/>
            <person name="Stolte C."/>
            <person name="Sykes S."/>
            <person name="Wortman J."/>
            <person name="Nusbaum C."/>
            <person name="Birren B."/>
        </authorList>
    </citation>
    <scope>NUCLEOTIDE SEQUENCE [LARGE SCALE GENOMIC DNA]</scope>
    <source>
        <strain evidence="2 3">F0411</strain>
    </source>
</reference>
<gene>
    <name evidence="2" type="ORF">HMPREF9138_02137</name>
</gene>
<dbReference type="AlphaFoldDB" id="G6AJ60"/>
<keyword evidence="1" id="KW-1133">Transmembrane helix</keyword>
<keyword evidence="3" id="KW-1185">Reference proteome</keyword>
<name>G6AJ60_9BACT</name>
<comment type="caution">
    <text evidence="2">The sequence shown here is derived from an EMBL/GenBank/DDBJ whole genome shotgun (WGS) entry which is preliminary data.</text>
</comment>
<keyword evidence="1" id="KW-0472">Membrane</keyword>
<keyword evidence="1" id="KW-0812">Transmembrane</keyword>
<feature type="transmembrane region" description="Helical" evidence="1">
    <location>
        <begin position="37"/>
        <end position="55"/>
    </location>
</feature>
<evidence type="ECO:0000313" key="2">
    <source>
        <dbReference type="EMBL" id="EHG15264.1"/>
    </source>
</evidence>
<evidence type="ECO:0000313" key="3">
    <source>
        <dbReference type="Proteomes" id="UP000004597"/>
    </source>
</evidence>
<protein>
    <recommendedName>
        <fullName evidence="4">Ada DNA repair metal-binding domain-containing protein</fullName>
    </recommendedName>
</protein>
<dbReference type="STRING" id="857291.HMPREF9138_02137"/>
<dbReference type="Proteomes" id="UP000004597">
    <property type="component" value="Unassembled WGS sequence"/>
</dbReference>
<evidence type="ECO:0000256" key="1">
    <source>
        <dbReference type="SAM" id="Phobius"/>
    </source>
</evidence>